<dbReference type="EMBL" id="KZ772945">
    <property type="protein sequence ID" value="PTQ26036.1"/>
    <property type="molecule type" value="Genomic_DNA"/>
</dbReference>
<gene>
    <name evidence="1" type="ORF">MARPO_YB0013</name>
</gene>
<organism evidence="1 2">
    <name type="scientific">Marchantia polymorpha</name>
    <name type="common">Common liverwort</name>
    <name type="synonym">Marchantia aquatica</name>
    <dbReference type="NCBI Taxonomy" id="3197"/>
    <lineage>
        <taxon>Eukaryota</taxon>
        <taxon>Viridiplantae</taxon>
        <taxon>Streptophyta</taxon>
        <taxon>Embryophyta</taxon>
        <taxon>Marchantiophyta</taxon>
        <taxon>Marchantiopsida</taxon>
        <taxon>Marchantiidae</taxon>
        <taxon>Marchantiales</taxon>
        <taxon>Marchantiaceae</taxon>
        <taxon>Marchantia</taxon>
    </lineage>
</organism>
<dbReference type="Gramene" id="MpVg00390.4">
    <property type="protein sequence ID" value="MpVg00390.4.cds"/>
    <property type="gene ID" value="MpVg00390"/>
</dbReference>
<proteinExistence type="predicted"/>
<dbReference type="EMBL" id="KZ772945">
    <property type="protein sequence ID" value="PTQ26034.1"/>
    <property type="molecule type" value="Genomic_DNA"/>
</dbReference>
<evidence type="ECO:0000313" key="1">
    <source>
        <dbReference type="EMBL" id="PTQ26035.1"/>
    </source>
</evidence>
<reference evidence="2" key="1">
    <citation type="journal article" date="2017" name="Cell">
        <title>Insights into land plant evolution garnered from the Marchantia polymorpha genome.</title>
        <authorList>
            <person name="Bowman J.L."/>
            <person name="Kohchi T."/>
            <person name="Yamato K.T."/>
            <person name="Jenkins J."/>
            <person name="Shu S."/>
            <person name="Ishizaki K."/>
            <person name="Yamaoka S."/>
            <person name="Nishihama R."/>
            <person name="Nakamura Y."/>
            <person name="Berger F."/>
            <person name="Adam C."/>
            <person name="Aki S.S."/>
            <person name="Althoff F."/>
            <person name="Araki T."/>
            <person name="Arteaga-Vazquez M.A."/>
            <person name="Balasubrmanian S."/>
            <person name="Barry K."/>
            <person name="Bauer D."/>
            <person name="Boehm C.R."/>
            <person name="Briginshaw L."/>
            <person name="Caballero-Perez J."/>
            <person name="Catarino B."/>
            <person name="Chen F."/>
            <person name="Chiyoda S."/>
            <person name="Chovatia M."/>
            <person name="Davies K.M."/>
            <person name="Delmans M."/>
            <person name="Demura T."/>
            <person name="Dierschke T."/>
            <person name="Dolan L."/>
            <person name="Dorantes-Acosta A.E."/>
            <person name="Eklund D.M."/>
            <person name="Florent S.N."/>
            <person name="Flores-Sandoval E."/>
            <person name="Fujiyama A."/>
            <person name="Fukuzawa H."/>
            <person name="Galik B."/>
            <person name="Grimanelli D."/>
            <person name="Grimwood J."/>
            <person name="Grossniklaus U."/>
            <person name="Hamada T."/>
            <person name="Haseloff J."/>
            <person name="Hetherington A.J."/>
            <person name="Higo A."/>
            <person name="Hirakawa Y."/>
            <person name="Hundley H.N."/>
            <person name="Ikeda Y."/>
            <person name="Inoue K."/>
            <person name="Inoue S.I."/>
            <person name="Ishida S."/>
            <person name="Jia Q."/>
            <person name="Kakita M."/>
            <person name="Kanazawa T."/>
            <person name="Kawai Y."/>
            <person name="Kawashima T."/>
            <person name="Kennedy M."/>
            <person name="Kinose K."/>
            <person name="Kinoshita T."/>
            <person name="Kohara Y."/>
            <person name="Koide E."/>
            <person name="Komatsu K."/>
            <person name="Kopischke S."/>
            <person name="Kubo M."/>
            <person name="Kyozuka J."/>
            <person name="Lagercrantz U."/>
            <person name="Lin S.S."/>
            <person name="Lindquist E."/>
            <person name="Lipzen A.M."/>
            <person name="Lu C.W."/>
            <person name="De Luna E."/>
            <person name="Martienssen R.A."/>
            <person name="Minamino N."/>
            <person name="Mizutani M."/>
            <person name="Mizutani M."/>
            <person name="Mochizuki N."/>
            <person name="Monte I."/>
            <person name="Mosher R."/>
            <person name="Nagasaki H."/>
            <person name="Nakagami H."/>
            <person name="Naramoto S."/>
            <person name="Nishitani K."/>
            <person name="Ohtani M."/>
            <person name="Okamoto T."/>
            <person name="Okumura M."/>
            <person name="Phillips J."/>
            <person name="Pollak B."/>
            <person name="Reinders A."/>
            <person name="Rovekamp M."/>
            <person name="Sano R."/>
            <person name="Sawa S."/>
            <person name="Schmid M.W."/>
            <person name="Shirakawa M."/>
            <person name="Solano R."/>
            <person name="Spunde A."/>
            <person name="Suetsugu N."/>
            <person name="Sugano S."/>
            <person name="Sugiyama A."/>
            <person name="Sun R."/>
            <person name="Suzuki Y."/>
            <person name="Takenaka M."/>
            <person name="Takezawa D."/>
            <person name="Tomogane H."/>
            <person name="Tsuzuki M."/>
            <person name="Ueda T."/>
            <person name="Umeda M."/>
            <person name="Ward J.M."/>
            <person name="Watanabe Y."/>
            <person name="Yazaki K."/>
            <person name="Yokoyama R."/>
            <person name="Yoshitake Y."/>
            <person name="Yotsui I."/>
            <person name="Zachgo S."/>
            <person name="Schmutz J."/>
        </authorList>
    </citation>
    <scope>NUCLEOTIDE SEQUENCE [LARGE SCALE GENOMIC DNA]</scope>
    <source>
        <strain evidence="2">Tak-1</strain>
    </source>
</reference>
<keyword evidence="2" id="KW-1185">Reference proteome</keyword>
<accession>A0A2R6VWQ0</accession>
<sequence>MFKLVHSLHVNPYDCELRPQTYVLSAIGIEKLRCVCEVFIARWQAFTESMYSSSIRPWEADNSPHTLETSPRWIQRNFHHCISFSLLRIR</sequence>
<reference evidence="1" key="2">
    <citation type="submission" date="2017-12" db="EMBL/GenBank/DDBJ databases">
        <title>WGS assembly of Marchantia polymorpha.</title>
        <authorList>
            <person name="Bowman J.L."/>
            <person name="Kohchi T."/>
            <person name="Yamato K.T."/>
            <person name="Jenkins J."/>
            <person name="Shu S."/>
            <person name="Ishizaki K."/>
            <person name="Yamaoka S."/>
            <person name="Nishihama R."/>
            <person name="Nakamura Y."/>
            <person name="Berger F."/>
            <person name="Adam C."/>
            <person name="Aki S.S."/>
            <person name="Althoff F."/>
            <person name="Araki T."/>
            <person name="Arteaga-Vazquez M.A."/>
            <person name="Balasubrmanian S."/>
            <person name="Bauer D."/>
            <person name="Boehm C.R."/>
            <person name="Briginshaw L."/>
            <person name="Caballero-Perez J."/>
            <person name="Catarino B."/>
            <person name="Chen F."/>
            <person name="Chiyoda S."/>
            <person name="Chovatia M."/>
            <person name="Davies K.M."/>
            <person name="Delmans M."/>
            <person name="Demura T."/>
            <person name="Dierschke T."/>
            <person name="Dolan L."/>
            <person name="Dorantes-Acosta A.E."/>
            <person name="Eklund D.M."/>
            <person name="Florent S.N."/>
            <person name="Flores-Sandoval E."/>
            <person name="Fujiyama A."/>
            <person name="Fukuzawa H."/>
            <person name="Galik B."/>
            <person name="Grimanelli D."/>
            <person name="Grimwood J."/>
            <person name="Grossniklaus U."/>
            <person name="Hamada T."/>
            <person name="Haseloff J."/>
            <person name="Hetherington A.J."/>
            <person name="Higo A."/>
            <person name="Hirakawa Y."/>
            <person name="Hundley H.N."/>
            <person name="Ikeda Y."/>
            <person name="Inoue K."/>
            <person name="Inoue S."/>
            <person name="Ishida S."/>
            <person name="Jia Q."/>
            <person name="Kakita M."/>
            <person name="Kanazawa T."/>
            <person name="Kawai Y."/>
            <person name="Kawashima T."/>
            <person name="Kennedy M."/>
            <person name="Kinose K."/>
            <person name="Kinoshita T."/>
            <person name="Kohara Y."/>
            <person name="Koide E."/>
            <person name="Komatsu K."/>
            <person name="Kopischke S."/>
            <person name="Kubo M."/>
            <person name="Kyozuka J."/>
            <person name="Lagercrantz U."/>
            <person name="Lin S.S."/>
            <person name="Lindquist E."/>
            <person name="Lipzen A.M."/>
            <person name="Lu C."/>
            <person name="Luna E.D."/>
            <person name="Martienssen R.A."/>
            <person name="Minamino N."/>
            <person name="Mizutani M."/>
            <person name="Mizutani M."/>
            <person name="Mochizuki N."/>
            <person name="Monte I."/>
            <person name="Mosher R."/>
            <person name="Nagasaki H."/>
            <person name="Nakagami H."/>
            <person name="Naramoto S."/>
            <person name="Nishitani K."/>
            <person name="Ohtani M."/>
            <person name="Okamoto T."/>
            <person name="Okumura M."/>
            <person name="Phillips J."/>
            <person name="Pollak B."/>
            <person name="Reinders A."/>
            <person name="Roevekamp M."/>
            <person name="Sano R."/>
            <person name="Sawa S."/>
            <person name="Schmid M.W."/>
            <person name="Shirakawa M."/>
            <person name="Solano R."/>
            <person name="Spunde A."/>
            <person name="Suetsugu N."/>
            <person name="Sugano S."/>
            <person name="Sugiyama A."/>
            <person name="Sun R."/>
            <person name="Suzuki Y."/>
            <person name="Takenaka M."/>
            <person name="Takezawa D."/>
            <person name="Tomogane H."/>
            <person name="Tsuzuki M."/>
            <person name="Ueda T."/>
            <person name="Umeda M."/>
            <person name="Ward J.M."/>
            <person name="Watanabe Y."/>
            <person name="Yazaki K."/>
            <person name="Yokoyama R."/>
            <person name="Yoshitake Y."/>
            <person name="Yotsui I."/>
            <person name="Zachgo S."/>
            <person name="Schmutz J."/>
        </authorList>
    </citation>
    <scope>NUCLEOTIDE SEQUENCE [LARGE SCALE GENOMIC DNA]</scope>
    <source>
        <strain evidence="1">Tak-1</strain>
    </source>
</reference>
<evidence type="ECO:0000313" key="2">
    <source>
        <dbReference type="Proteomes" id="UP000244005"/>
    </source>
</evidence>
<dbReference type="Gramene" id="MpVg00390.1">
    <property type="protein sequence ID" value="MpVg00390.1.cds"/>
    <property type="gene ID" value="MpVg00390"/>
</dbReference>
<name>A0A2R6VWQ0_MARPO</name>
<dbReference type="Gramene" id="MpVg00390.3">
    <property type="protein sequence ID" value="MpVg00390.3.cds"/>
    <property type="gene ID" value="MpVg00390"/>
</dbReference>
<dbReference type="Gramene" id="MpVg00390.2">
    <property type="protein sequence ID" value="MpVg00390.2.cds"/>
    <property type="gene ID" value="MpVg00390"/>
</dbReference>
<dbReference type="AlphaFoldDB" id="A0A2R6VWQ0"/>
<dbReference type="EMBL" id="KZ772945">
    <property type="protein sequence ID" value="PTQ26037.1"/>
    <property type="molecule type" value="Genomic_DNA"/>
</dbReference>
<dbReference type="Proteomes" id="UP000244005">
    <property type="component" value="Chromosome Y"/>
</dbReference>
<protein>
    <submittedName>
        <fullName evidence="1">Uncharacterized protein</fullName>
    </submittedName>
</protein>
<dbReference type="EMBL" id="KZ772945">
    <property type="protein sequence ID" value="PTQ26035.1"/>
    <property type="molecule type" value="Genomic_DNA"/>
</dbReference>